<dbReference type="PANTHER" id="PTHR32305">
    <property type="match status" value="1"/>
</dbReference>
<proteinExistence type="predicted"/>
<reference evidence="2" key="1">
    <citation type="submission" date="2016-08" db="EMBL/GenBank/DDBJ databases">
        <title>Complete Genome Seqeunce of Paenibacillus sp. BIHB 4019 from tea rhizoplane.</title>
        <authorList>
            <person name="Thakur R."/>
            <person name="Swarnkar M.K."/>
            <person name="Gulati A."/>
        </authorList>
    </citation>
    <scope>NUCLEOTIDE SEQUENCE [LARGE SCALE GENOMIC DNA]</scope>
    <source>
        <strain evidence="2">BIHB4019</strain>
    </source>
</reference>
<dbReference type="InterPro" id="IPR050708">
    <property type="entry name" value="T6SS_VgrG/RHS"/>
</dbReference>
<dbReference type="AlphaFoldDB" id="A0A1B2DIH9"/>
<evidence type="ECO:0000313" key="2">
    <source>
        <dbReference type="EMBL" id="ANY67518.1"/>
    </source>
</evidence>
<evidence type="ECO:0000256" key="1">
    <source>
        <dbReference type="SAM" id="MobiDB-lite"/>
    </source>
</evidence>
<dbReference type="RefSeq" id="WP_237163478.1">
    <property type="nucleotide sequence ID" value="NZ_CP016808.1"/>
</dbReference>
<name>A0A1B2DIH9_9BACL</name>
<protein>
    <recommendedName>
        <fullName evidence="3">RHS repeat-associated core domain-containing protein</fullName>
    </recommendedName>
</protein>
<sequence>MGRYQSYHYDLRGSTTLLTDENGCVTDRYTYGFYGEREHHEGTTRQPFCYNGRDGVMTDPNGLYYMRARYYHTGIKRFLNRDVLRGSIVEGQTFNRFGYVNGDPVSFIDPFGLEALSQCEIRKRVEANIAQSKAAREASNFKSSGLSNGTSEVKWNNGYRTPDGKFAKPTGSGRSGADAEEDVWKAIESKDGWQVTRGRVHVRDSSGQLRVYDGVAKSPSGRTIGLEVKSGSATKTPQQRAFDTRLNSSPNNTAFGVGNNTGITVDRSITIRK</sequence>
<accession>A0A1B2DIH9</accession>
<dbReference type="NCBIfam" id="TIGR03696">
    <property type="entry name" value="Rhs_assc_core"/>
    <property type="match status" value="1"/>
</dbReference>
<gene>
    <name evidence="2" type="ORF">BBD42_14325</name>
</gene>
<organism evidence="2">
    <name type="scientific">Paenibacillus sp. BIHB 4019</name>
    <dbReference type="NCBI Taxonomy" id="1870819"/>
    <lineage>
        <taxon>Bacteria</taxon>
        <taxon>Bacillati</taxon>
        <taxon>Bacillota</taxon>
        <taxon>Bacilli</taxon>
        <taxon>Bacillales</taxon>
        <taxon>Paenibacillaceae</taxon>
        <taxon>Paenibacillus</taxon>
    </lineage>
</organism>
<dbReference type="PANTHER" id="PTHR32305:SF15">
    <property type="entry name" value="PROTEIN RHSA-RELATED"/>
    <property type="match status" value="1"/>
</dbReference>
<evidence type="ECO:0008006" key="3">
    <source>
        <dbReference type="Google" id="ProtNLM"/>
    </source>
</evidence>
<dbReference type="InterPro" id="IPR022385">
    <property type="entry name" value="Rhs_assc_core"/>
</dbReference>
<feature type="region of interest" description="Disordered" evidence="1">
    <location>
        <begin position="153"/>
        <end position="179"/>
    </location>
</feature>
<dbReference type="Gene3D" id="2.180.10.10">
    <property type="entry name" value="RHS repeat-associated core"/>
    <property type="match status" value="1"/>
</dbReference>
<dbReference type="EMBL" id="CP016808">
    <property type="protein sequence ID" value="ANY67518.1"/>
    <property type="molecule type" value="Genomic_DNA"/>
</dbReference>